<proteinExistence type="predicted"/>
<dbReference type="Proteomes" id="UP000829992">
    <property type="component" value="Chromosome"/>
</dbReference>
<organism evidence="1 2">
    <name type="scientific">Streptomyces durmitorensis</name>
    <dbReference type="NCBI Taxonomy" id="319947"/>
    <lineage>
        <taxon>Bacteria</taxon>
        <taxon>Bacillati</taxon>
        <taxon>Actinomycetota</taxon>
        <taxon>Actinomycetes</taxon>
        <taxon>Kitasatosporales</taxon>
        <taxon>Streptomycetaceae</taxon>
        <taxon>Streptomyces</taxon>
    </lineage>
</organism>
<evidence type="ECO:0000313" key="2">
    <source>
        <dbReference type="Proteomes" id="UP000829992"/>
    </source>
</evidence>
<sequence>MGPLSRQVAHQGRYLKKAVLLCGTHFSALWPMLDGKLTAQAMDVAPRGESEP</sequence>
<name>A0ABY4PLK5_9ACTN</name>
<dbReference type="EMBL" id="CP097289">
    <property type="protein sequence ID" value="UQT54029.1"/>
    <property type="molecule type" value="Genomic_DNA"/>
</dbReference>
<gene>
    <name evidence="1" type="ORF">M4V62_02470</name>
</gene>
<evidence type="ECO:0000313" key="1">
    <source>
        <dbReference type="EMBL" id="UQT54029.1"/>
    </source>
</evidence>
<accession>A0ABY4PLK5</accession>
<keyword evidence="2" id="KW-1185">Reference proteome</keyword>
<reference evidence="1 2" key="1">
    <citation type="submission" date="2022-05" db="EMBL/GenBank/DDBJ databases">
        <authorList>
            <person name="Zhou X."/>
            <person name="Li K."/>
            <person name="Man Y."/>
        </authorList>
    </citation>
    <scope>NUCLEOTIDE SEQUENCE [LARGE SCALE GENOMIC DNA]</scope>
    <source>
        <strain evidence="1 2">MS405</strain>
    </source>
</reference>
<dbReference type="RefSeq" id="WP_249585527.1">
    <property type="nucleotide sequence ID" value="NZ_BAAAQL010000045.1"/>
</dbReference>
<protein>
    <submittedName>
        <fullName evidence="1">Uncharacterized protein</fullName>
    </submittedName>
</protein>